<organism evidence="2 3">
    <name type="scientific">Prorocentrum cordatum</name>
    <dbReference type="NCBI Taxonomy" id="2364126"/>
    <lineage>
        <taxon>Eukaryota</taxon>
        <taxon>Sar</taxon>
        <taxon>Alveolata</taxon>
        <taxon>Dinophyceae</taxon>
        <taxon>Prorocentrales</taxon>
        <taxon>Prorocentraceae</taxon>
        <taxon>Prorocentrum</taxon>
    </lineage>
</organism>
<dbReference type="Proteomes" id="UP001189429">
    <property type="component" value="Unassembled WGS sequence"/>
</dbReference>
<keyword evidence="3" id="KW-1185">Reference proteome</keyword>
<protein>
    <submittedName>
        <fullName evidence="2">Uncharacterized protein</fullName>
    </submittedName>
</protein>
<evidence type="ECO:0000313" key="3">
    <source>
        <dbReference type="Proteomes" id="UP001189429"/>
    </source>
</evidence>
<comment type="caution">
    <text evidence="2">The sequence shown here is derived from an EMBL/GenBank/DDBJ whole genome shotgun (WGS) entry which is preliminary data.</text>
</comment>
<name>A0ABN9PQK4_9DINO</name>
<evidence type="ECO:0000313" key="2">
    <source>
        <dbReference type="EMBL" id="CAK0795210.1"/>
    </source>
</evidence>
<gene>
    <name evidence="2" type="ORF">PCOR1329_LOCUS4938</name>
</gene>
<feature type="compositionally biased region" description="Basic and acidic residues" evidence="1">
    <location>
        <begin position="87"/>
        <end position="101"/>
    </location>
</feature>
<evidence type="ECO:0000256" key="1">
    <source>
        <dbReference type="SAM" id="MobiDB-lite"/>
    </source>
</evidence>
<proteinExistence type="predicted"/>
<reference evidence="2" key="1">
    <citation type="submission" date="2023-10" db="EMBL/GenBank/DDBJ databases">
        <authorList>
            <person name="Chen Y."/>
            <person name="Shah S."/>
            <person name="Dougan E. K."/>
            <person name="Thang M."/>
            <person name="Chan C."/>
        </authorList>
    </citation>
    <scope>NUCLEOTIDE SEQUENCE [LARGE SCALE GENOMIC DNA]</scope>
</reference>
<feature type="region of interest" description="Disordered" evidence="1">
    <location>
        <begin position="69"/>
        <end position="101"/>
    </location>
</feature>
<feature type="region of interest" description="Disordered" evidence="1">
    <location>
        <begin position="1"/>
        <end position="25"/>
    </location>
</feature>
<dbReference type="EMBL" id="CAUYUJ010001291">
    <property type="protein sequence ID" value="CAK0795210.1"/>
    <property type="molecule type" value="Genomic_DNA"/>
</dbReference>
<accession>A0ABN9PQK4</accession>
<sequence>MLAMDRGALGNPPPPPAPRRSLARSSLTTYSSIQIGQHGFSCTCFSSAATPTGSVLFSSVPAGPCRLGRGQEPVAIHDLQDSPDPYDVDRQEEGDGDVKMA</sequence>